<gene>
    <name evidence="1" type="ORF">D1B33_17995</name>
</gene>
<dbReference type="RefSeq" id="WP_118877794.1">
    <property type="nucleotide sequence ID" value="NZ_QWEI01000018.1"/>
</dbReference>
<proteinExistence type="predicted"/>
<dbReference type="Gene3D" id="3.30.70.100">
    <property type="match status" value="1"/>
</dbReference>
<evidence type="ECO:0000313" key="2">
    <source>
        <dbReference type="Proteomes" id="UP000265692"/>
    </source>
</evidence>
<dbReference type="OrthoDB" id="2921817at2"/>
<accession>A0A396S937</accession>
<comment type="caution">
    <text evidence="1">The sequence shown here is derived from an EMBL/GenBank/DDBJ whole genome shotgun (WGS) entry which is preliminary data.</text>
</comment>
<dbReference type="EMBL" id="QWEI01000018">
    <property type="protein sequence ID" value="RHW31156.1"/>
    <property type="molecule type" value="Genomic_DNA"/>
</dbReference>
<keyword evidence="2" id="KW-1185">Reference proteome</keyword>
<organism evidence="1 2">
    <name type="scientific">Ureibacillus yapensis</name>
    <dbReference type="NCBI Taxonomy" id="2304605"/>
    <lineage>
        <taxon>Bacteria</taxon>
        <taxon>Bacillati</taxon>
        <taxon>Bacillota</taxon>
        <taxon>Bacilli</taxon>
        <taxon>Bacillales</taxon>
        <taxon>Caryophanaceae</taxon>
        <taxon>Ureibacillus</taxon>
    </lineage>
</organism>
<dbReference type="Proteomes" id="UP000265692">
    <property type="component" value="Unassembled WGS sequence"/>
</dbReference>
<reference evidence="1 2" key="1">
    <citation type="submission" date="2018-08" db="EMBL/GenBank/DDBJ databases">
        <title>Lysinibacillus sp. YLB-03 draft genome sequence.</title>
        <authorList>
            <person name="Yu L."/>
        </authorList>
    </citation>
    <scope>NUCLEOTIDE SEQUENCE [LARGE SCALE GENOMIC DNA]</scope>
    <source>
        <strain evidence="1 2">YLB-03</strain>
    </source>
</reference>
<dbReference type="SUPFAM" id="SSF54909">
    <property type="entry name" value="Dimeric alpha+beta barrel"/>
    <property type="match status" value="1"/>
</dbReference>
<dbReference type="AlphaFoldDB" id="A0A396S937"/>
<evidence type="ECO:0000313" key="1">
    <source>
        <dbReference type="EMBL" id="RHW31156.1"/>
    </source>
</evidence>
<sequence length="116" mass="14025">MSIFVYQTFEIKQEKFKEAIENLQEIKKYRNEEYSHTVEVFIPISGQDYRYALLATYEDLAEMEMQNKKMYDDDEYLKLVGDFFLDHVVQGTMYTQIYRNINKKMTEKDKNKGSEE</sequence>
<name>A0A396S937_9BACL</name>
<dbReference type="InterPro" id="IPR011008">
    <property type="entry name" value="Dimeric_a/b-barrel"/>
</dbReference>
<protein>
    <submittedName>
        <fullName evidence="1">Uncharacterized protein</fullName>
    </submittedName>
</protein>